<name>A0A4Y7U8H6_9FLAO</name>
<dbReference type="EMBL" id="SLWA01000009">
    <property type="protein sequence ID" value="TCN53067.1"/>
    <property type="molecule type" value="Genomic_DNA"/>
</dbReference>
<reference evidence="2" key="3">
    <citation type="submission" date="2019-03" db="EMBL/GenBank/DDBJ databases">
        <authorList>
            <person name="Whitman W."/>
            <person name="Huntemann M."/>
            <person name="Clum A."/>
            <person name="Pillay M."/>
            <person name="Palaniappan K."/>
            <person name="Varghese N."/>
            <person name="Mikhailova N."/>
            <person name="Stamatis D."/>
            <person name="Reddy T."/>
            <person name="Daum C."/>
            <person name="Shapiro N."/>
            <person name="Ivanova N."/>
            <person name="Kyrpides N."/>
            <person name="Woyke T."/>
        </authorList>
    </citation>
    <scope>NUCLEOTIDE SEQUENCE</scope>
    <source>
        <strain evidence="2">P5626</strain>
    </source>
</reference>
<reference evidence="3 5" key="2">
    <citation type="journal article" date="2018" name="Syst. Appl. Microbiol.">
        <title>Flavobacterium circumlabens sp. nov. and Flavobacterium cupreum sp. nov., two psychrotrophic species isolated from Antarctic environmental samples.</title>
        <authorList>
            <person name="Kralova S."/>
            <person name="Busse H.J."/>
            <person name="Svec P."/>
            <person name="Maslanova I."/>
            <person name="Stankova E."/>
            <person name="Bartak M."/>
            <person name="Sedlacek I."/>
        </authorList>
    </citation>
    <scope>NUCLEOTIDE SEQUENCE [LARGE SCALE GENOMIC DNA]</scope>
    <source>
        <strain evidence="3 5">CCM 8828</strain>
    </source>
</reference>
<dbReference type="Gene3D" id="3.40.50.300">
    <property type="entry name" value="P-loop containing nucleotide triphosphate hydrolases"/>
    <property type="match status" value="1"/>
</dbReference>
<dbReference type="InterPro" id="IPR003593">
    <property type="entry name" value="AAA+_ATPase"/>
</dbReference>
<dbReference type="InterPro" id="IPR027417">
    <property type="entry name" value="P-loop_NTPase"/>
</dbReference>
<comment type="caution">
    <text evidence="3">The sequence shown here is derived from an EMBL/GenBank/DDBJ whole genome shotgun (WGS) entry which is preliminary data.</text>
</comment>
<accession>A0A4Y7U8H6</accession>
<dbReference type="GO" id="GO:0016887">
    <property type="term" value="F:ATP hydrolysis activity"/>
    <property type="evidence" value="ECO:0007669"/>
    <property type="project" value="InterPro"/>
</dbReference>
<evidence type="ECO:0000313" key="2">
    <source>
        <dbReference type="EMBL" id="TCN53067.1"/>
    </source>
</evidence>
<dbReference type="Proteomes" id="UP000298340">
    <property type="component" value="Unassembled WGS sequence"/>
</dbReference>
<evidence type="ECO:0000313" key="4">
    <source>
        <dbReference type="Proteomes" id="UP000295270"/>
    </source>
</evidence>
<dbReference type="InterPro" id="IPR051396">
    <property type="entry name" value="Bact_Antivir_Def_Nuclease"/>
</dbReference>
<dbReference type="PANTHER" id="PTHR43581:SF2">
    <property type="entry name" value="EXCINUCLEASE ATPASE SUBUNIT"/>
    <property type="match status" value="1"/>
</dbReference>
<dbReference type="OrthoDB" id="9792800at2"/>
<gene>
    <name evidence="3" type="ORF">D0809_21015</name>
    <name evidence="2" type="ORF">EV142_10950</name>
</gene>
<evidence type="ECO:0000313" key="3">
    <source>
        <dbReference type="EMBL" id="TEB42378.1"/>
    </source>
</evidence>
<dbReference type="Pfam" id="PF13304">
    <property type="entry name" value="AAA_21"/>
    <property type="match status" value="1"/>
</dbReference>
<dbReference type="PANTHER" id="PTHR43581">
    <property type="entry name" value="ATP/GTP PHOSPHATASE"/>
    <property type="match status" value="1"/>
</dbReference>
<reference evidence="2 4" key="1">
    <citation type="journal article" date="2015" name="Stand. Genomic Sci.">
        <title>Genomic Encyclopedia of Bacterial and Archaeal Type Strains, Phase III: the genomes of soil and plant-associated and newly described type strains.</title>
        <authorList>
            <person name="Whitman W.B."/>
            <person name="Woyke T."/>
            <person name="Klenk H.P."/>
            <person name="Zhou Y."/>
            <person name="Lilburn T.G."/>
            <person name="Beck B.J."/>
            <person name="De Vos P."/>
            <person name="Vandamme P."/>
            <person name="Eisen J.A."/>
            <person name="Garrity G."/>
            <person name="Hugenholtz P."/>
            <person name="Kyrpides N.C."/>
        </authorList>
    </citation>
    <scope>NUCLEOTIDE SEQUENCE [LARGE SCALE GENOMIC DNA]</scope>
    <source>
        <strain evidence="2 4">P5626</strain>
    </source>
</reference>
<evidence type="ECO:0000313" key="5">
    <source>
        <dbReference type="Proteomes" id="UP000298340"/>
    </source>
</evidence>
<dbReference type="GO" id="GO:0005524">
    <property type="term" value="F:ATP binding"/>
    <property type="evidence" value="ECO:0007669"/>
    <property type="project" value="InterPro"/>
</dbReference>
<dbReference type="Pfam" id="PF20469">
    <property type="entry name" value="OLD-like_TOPRIM"/>
    <property type="match status" value="1"/>
</dbReference>
<dbReference type="CDD" id="cd01026">
    <property type="entry name" value="TOPRIM_OLD"/>
    <property type="match status" value="1"/>
</dbReference>
<dbReference type="RefSeq" id="WP_132037476.1">
    <property type="nucleotide sequence ID" value="NZ_QWDN01000009.1"/>
</dbReference>
<dbReference type="Proteomes" id="UP000295270">
    <property type="component" value="Unassembled WGS sequence"/>
</dbReference>
<dbReference type="SMART" id="SM00382">
    <property type="entry name" value="AAA"/>
    <property type="match status" value="1"/>
</dbReference>
<dbReference type="SUPFAM" id="SSF52540">
    <property type="entry name" value="P-loop containing nucleoside triphosphate hydrolases"/>
    <property type="match status" value="1"/>
</dbReference>
<evidence type="ECO:0000259" key="1">
    <source>
        <dbReference type="SMART" id="SM00382"/>
    </source>
</evidence>
<dbReference type="InterPro" id="IPR034139">
    <property type="entry name" value="TOPRIM_OLD"/>
</dbReference>
<dbReference type="AlphaFoldDB" id="A0A4Y7U8H6"/>
<keyword evidence="4" id="KW-1185">Reference proteome</keyword>
<organism evidence="3 5">
    <name type="scientific">Flavobacterium circumlabens</name>
    <dbReference type="NCBI Taxonomy" id="2133765"/>
    <lineage>
        <taxon>Bacteria</taxon>
        <taxon>Pseudomonadati</taxon>
        <taxon>Bacteroidota</taxon>
        <taxon>Flavobacteriia</taxon>
        <taxon>Flavobacteriales</taxon>
        <taxon>Flavobacteriaceae</taxon>
        <taxon>Flavobacterium</taxon>
    </lineage>
</organism>
<dbReference type="EMBL" id="QWDN01000009">
    <property type="protein sequence ID" value="TEB42378.1"/>
    <property type="molecule type" value="Genomic_DNA"/>
</dbReference>
<protein>
    <submittedName>
        <fullName evidence="3">AAA family ATPase</fullName>
    </submittedName>
    <submittedName>
        <fullName evidence="2">AbiEii toxin of type IV toxin-antitoxin system</fullName>
    </submittedName>
</protein>
<dbReference type="InterPro" id="IPR003959">
    <property type="entry name" value="ATPase_AAA_core"/>
</dbReference>
<sequence length="622" mass="69709">MEFPFDIEINLSESGITGVSNPIITINGGLTTFLGPNGSGKTQLLKGLKKSLSNHANGKNIKYISAGRLGMIEAYRSNHNGNTNLPQYDYAEFGDKYYVKNRYQNETVGGDFATLSERPDILIKVQERLRKLFHRDIIIEWDAGQLKVYFAKIDDEEHKNYNSAREASGLLHLASLLTSIYDDEISCLLIDEPEVSLHPQLQSFLLNEIKKVAGNNTQKGKKLIFISTHSTEFIEISSVAQFSSIIFCKDIKTRPFQISQNDGHFQGKKLQALLTRLGQEHKLALFCTTPLLVEGPSDEIICLALSRKLELHIEAAGCQILPVTGKGQFPVVVELFRLIGKAPALIGDADAITDSLDIIGVFTKLPESSDLAQNLGHKDAAKFAKDIYTDFCQLVIKEWDQIKDKAEKHYYWIHRDIKKDEIIAKRRSTFCYLFNNSNEEIKLTSNDLLNIKIRLTTLLAFLETLGCFILRRGTIESYYQHSTTLTVDEKPNAASYEVNELMGESVPSVQESYGDIIRAMKYCSKTKIINEGEALRNLLLAVVSPILAALKKETTDLDLRLLATSSLGNKSRLFKLTKLTDEKDVYLEVGLESDILEVSGFPIIFKKGSNPIEIVNNALNLD</sequence>
<feature type="domain" description="AAA+ ATPase" evidence="1">
    <location>
        <begin position="27"/>
        <end position="252"/>
    </location>
</feature>
<proteinExistence type="predicted"/>